<feature type="non-terminal residue" evidence="2">
    <location>
        <position position="332"/>
    </location>
</feature>
<proteinExistence type="predicted"/>
<evidence type="ECO:0000256" key="1">
    <source>
        <dbReference type="SAM" id="Phobius"/>
    </source>
</evidence>
<protein>
    <submittedName>
        <fullName evidence="2">Uncharacterized protein</fullName>
    </submittedName>
</protein>
<keyword evidence="1" id="KW-0812">Transmembrane</keyword>
<sequence length="332" mass="35303">MKKTRFPSSIIGSFSIIAKYLILLFITIIKAQEVTITPCQGYESGFNGYYNVSRSDDGGCNNGGELGGFQITHTGFAYPVDLKMYYGWSAGDYPNQVSGVMSLSGAGTNYKSETSFANGWPGTSDEPKTIYLRVKDIDAGTFYGATSTVIDLNRPGLTIVDIESNNSTNDAYAKVGDDVSLNITADEVLIEAGFIVTLADVSLNADNNIASADADAGLLWTIFDEISTSHTQGQATFSIIIKDQAGNQGAVQVDETTTNNIITIDRTNPSIQSGYPTMTSSNNVNTYAKENDLVSVSLEFDDLLNGPPTVAIGGVSVDVSVLPVVASNTYTA</sequence>
<evidence type="ECO:0000313" key="2">
    <source>
        <dbReference type="EMBL" id="SVC62963.1"/>
    </source>
</evidence>
<feature type="transmembrane region" description="Helical" evidence="1">
    <location>
        <begin position="9"/>
        <end position="29"/>
    </location>
</feature>
<organism evidence="2">
    <name type="scientific">marine metagenome</name>
    <dbReference type="NCBI Taxonomy" id="408172"/>
    <lineage>
        <taxon>unclassified sequences</taxon>
        <taxon>metagenomes</taxon>
        <taxon>ecological metagenomes</taxon>
    </lineage>
</organism>
<reference evidence="2" key="1">
    <citation type="submission" date="2018-05" db="EMBL/GenBank/DDBJ databases">
        <authorList>
            <person name="Lanie J.A."/>
            <person name="Ng W.-L."/>
            <person name="Kazmierczak K.M."/>
            <person name="Andrzejewski T.M."/>
            <person name="Davidsen T.M."/>
            <person name="Wayne K.J."/>
            <person name="Tettelin H."/>
            <person name="Glass J.I."/>
            <person name="Rusch D."/>
            <person name="Podicherti R."/>
            <person name="Tsui H.-C.T."/>
            <person name="Winkler M.E."/>
        </authorList>
    </citation>
    <scope>NUCLEOTIDE SEQUENCE</scope>
</reference>
<gene>
    <name evidence="2" type="ORF">METZ01_LOCUS315817</name>
</gene>
<dbReference type="AlphaFoldDB" id="A0A382NP49"/>
<name>A0A382NP49_9ZZZZ</name>
<keyword evidence="1" id="KW-0472">Membrane</keyword>
<dbReference type="EMBL" id="UINC01101831">
    <property type="protein sequence ID" value="SVC62963.1"/>
    <property type="molecule type" value="Genomic_DNA"/>
</dbReference>
<keyword evidence="1" id="KW-1133">Transmembrane helix</keyword>
<accession>A0A382NP49</accession>